<evidence type="ECO:0000313" key="5">
    <source>
        <dbReference type="Proteomes" id="UP001165667"/>
    </source>
</evidence>
<dbReference type="PANTHER" id="PTHR30231">
    <property type="entry name" value="DNA POLYMERASE III SUBUNIT EPSILON"/>
    <property type="match status" value="1"/>
</dbReference>
<comment type="caution">
    <text evidence="4">The sequence shown here is derived from an EMBL/GenBank/DDBJ whole genome shotgun (WGS) entry which is preliminary data.</text>
</comment>
<dbReference type="Pfam" id="PF00929">
    <property type="entry name" value="RNase_T"/>
    <property type="match status" value="1"/>
</dbReference>
<dbReference type="SMART" id="SM00479">
    <property type="entry name" value="EXOIII"/>
    <property type="match status" value="1"/>
</dbReference>
<dbReference type="InterPro" id="IPR036397">
    <property type="entry name" value="RNaseH_sf"/>
</dbReference>
<dbReference type="RefSeq" id="WP_282589228.1">
    <property type="nucleotide sequence ID" value="NZ_JAMOIM010000069.1"/>
</dbReference>
<comment type="function">
    <text evidence="1">DNA polymerase III is a complex, multichain enzyme responsible for most of the replicative synthesis in bacteria. The epsilon subunit contain the editing function and is a proofreading 3'-5' exonuclease.</text>
</comment>
<dbReference type="Proteomes" id="UP001165667">
    <property type="component" value="Unassembled WGS sequence"/>
</dbReference>
<dbReference type="GO" id="GO:0045004">
    <property type="term" value="P:DNA replication proofreading"/>
    <property type="evidence" value="ECO:0007669"/>
    <property type="project" value="TreeGrafter"/>
</dbReference>
<evidence type="ECO:0000259" key="3">
    <source>
        <dbReference type="SMART" id="SM00479"/>
    </source>
</evidence>
<evidence type="ECO:0000256" key="1">
    <source>
        <dbReference type="ARBA" id="ARBA00025483"/>
    </source>
</evidence>
<evidence type="ECO:0000313" key="4">
    <source>
        <dbReference type="EMBL" id="MCW6512852.1"/>
    </source>
</evidence>
<proteinExistence type="predicted"/>
<dbReference type="SUPFAM" id="SSF53098">
    <property type="entry name" value="Ribonuclease H-like"/>
    <property type="match status" value="1"/>
</dbReference>
<dbReference type="InterPro" id="IPR013520">
    <property type="entry name" value="Ribonucl_H"/>
</dbReference>
<organism evidence="4 5">
    <name type="scientific">Lichenifustis flavocetrariae</name>
    <dbReference type="NCBI Taxonomy" id="2949735"/>
    <lineage>
        <taxon>Bacteria</taxon>
        <taxon>Pseudomonadati</taxon>
        <taxon>Pseudomonadota</taxon>
        <taxon>Alphaproteobacteria</taxon>
        <taxon>Hyphomicrobiales</taxon>
        <taxon>Lichenihabitantaceae</taxon>
        <taxon>Lichenifustis</taxon>
    </lineage>
</organism>
<keyword evidence="4" id="KW-0269">Exonuclease</keyword>
<dbReference type="CDD" id="cd06127">
    <property type="entry name" value="DEDDh"/>
    <property type="match status" value="1"/>
</dbReference>
<dbReference type="PANTHER" id="PTHR30231:SF37">
    <property type="entry name" value="EXODEOXYRIBONUCLEASE 10"/>
    <property type="match status" value="1"/>
</dbReference>
<name>A0AA41ZBI8_9HYPH</name>
<keyword evidence="5" id="KW-1185">Reference proteome</keyword>
<dbReference type="EMBL" id="JAMOIM010000069">
    <property type="protein sequence ID" value="MCW6512852.1"/>
    <property type="molecule type" value="Genomic_DNA"/>
</dbReference>
<keyword evidence="4" id="KW-0378">Hydrolase</keyword>
<dbReference type="FunFam" id="3.30.420.10:FF:000045">
    <property type="entry name" value="3'-5' exonuclease DinG"/>
    <property type="match status" value="1"/>
</dbReference>
<accession>A0AA41ZBI8</accession>
<keyword evidence="4" id="KW-0540">Nuclease</keyword>
<evidence type="ECO:0000256" key="2">
    <source>
        <dbReference type="ARBA" id="ARBA00026073"/>
    </source>
</evidence>
<comment type="subunit">
    <text evidence="2">DNA polymerase III contains a core (composed of alpha, epsilon and theta chains) that associates with a tau subunit. This core dimerizes to form the POLIII' complex. PolIII' associates with the gamma complex (composed of gamma, delta, delta', psi and chi chains) and with the beta chain to form the complete DNA polymerase III complex.</text>
</comment>
<dbReference type="NCBIfam" id="NF006615">
    <property type="entry name" value="PRK09182.1"/>
    <property type="match status" value="1"/>
</dbReference>
<protein>
    <submittedName>
        <fullName evidence="4">3'-5' exonuclease</fullName>
    </submittedName>
</protein>
<dbReference type="GO" id="GO:0005829">
    <property type="term" value="C:cytosol"/>
    <property type="evidence" value="ECO:0007669"/>
    <property type="project" value="TreeGrafter"/>
</dbReference>
<dbReference type="AlphaFoldDB" id="A0AA41ZBI8"/>
<dbReference type="Gene3D" id="3.30.420.10">
    <property type="entry name" value="Ribonuclease H-like superfamily/Ribonuclease H"/>
    <property type="match status" value="1"/>
</dbReference>
<feature type="domain" description="Exonuclease" evidence="3">
    <location>
        <begin position="70"/>
        <end position="233"/>
    </location>
</feature>
<sequence>MLHPNAATARTAYVPILPEREANLMPIAPTPDALEKFARLLEESGDYRVLRRHSLNPTPLCSARNTRLGLVVDVETTGPDPTSDEVIEFAAVPFQYYNSGRIVAVHEPISQLREPSLPIPASVTELTGTEDAAVQGRVVDSAAILPLLDRASLVVAHHAAFDRPFLERLIPSFACVRWACSMSEIDWKREGAATLKLQGLMSEAGFFYDAHRAEADCLATVELLSRRLPRSGKLPMSLILKSVTRETCRIWAADARYDKKDLLKQRGYRWNNGEDGRARAWCIDIDAAALDAKKNFLFEQIFHAEVDLPVVWLSAYDRFSSRI</sequence>
<gene>
    <name evidence="4" type="ORF">M8523_33750</name>
</gene>
<reference evidence="4" key="1">
    <citation type="submission" date="2022-05" db="EMBL/GenBank/DDBJ databases">
        <authorList>
            <person name="Pankratov T."/>
        </authorList>
    </citation>
    <scope>NUCLEOTIDE SEQUENCE</scope>
    <source>
        <strain evidence="4">BP6-180914</strain>
    </source>
</reference>
<dbReference type="GO" id="GO:0003676">
    <property type="term" value="F:nucleic acid binding"/>
    <property type="evidence" value="ECO:0007669"/>
    <property type="project" value="InterPro"/>
</dbReference>
<dbReference type="GO" id="GO:0008408">
    <property type="term" value="F:3'-5' exonuclease activity"/>
    <property type="evidence" value="ECO:0007669"/>
    <property type="project" value="TreeGrafter"/>
</dbReference>
<dbReference type="InterPro" id="IPR012337">
    <property type="entry name" value="RNaseH-like_sf"/>
</dbReference>